<comment type="subcellular location">
    <subcellularLocation>
        <location evidence="1">Membrane</location>
        <topology evidence="1">Multi-pass membrane protein</topology>
    </subcellularLocation>
</comment>
<feature type="domain" description="Peptidase S54 rhomboid" evidence="6">
    <location>
        <begin position="63"/>
        <end position="194"/>
    </location>
</feature>
<feature type="transmembrane region" description="Helical" evidence="5">
    <location>
        <begin position="175"/>
        <end position="194"/>
    </location>
</feature>
<sequence>MEFVRRFAREAPACTVLILVCVAVFCVEVVQSGSLEDPVGGYTGGSDLAWSLMMVAPDITGGHEWWRLVTSALVHLNIAHLLLNMLLVVLLGRELERAYGTRTVAASMLLCAVGGSFAALWFAPDYAVGGASTIGYGMFAMLVGLSVTRQTDVRGPLVLIGVNLAFTVTTGGVSLAGHLGGLAAGAVIALLLWWRHRPALR</sequence>
<evidence type="ECO:0000256" key="1">
    <source>
        <dbReference type="ARBA" id="ARBA00004141"/>
    </source>
</evidence>
<dbReference type="OMA" id="MNVERIY"/>
<dbReference type="InterPro" id="IPR022764">
    <property type="entry name" value="Peptidase_S54_rhomboid_dom"/>
</dbReference>
<name>A0A0X2NLU4_9CORY</name>
<evidence type="ECO:0000313" key="7">
    <source>
        <dbReference type="EMBL" id="CUU65710.1"/>
    </source>
</evidence>
<feature type="transmembrane region" description="Helical" evidence="5">
    <location>
        <begin position="128"/>
        <end position="146"/>
    </location>
</feature>
<evidence type="ECO:0000256" key="5">
    <source>
        <dbReference type="SAM" id="Phobius"/>
    </source>
</evidence>
<gene>
    <name evidence="7" type="ORF">CVAR292_01042</name>
</gene>
<evidence type="ECO:0000256" key="4">
    <source>
        <dbReference type="ARBA" id="ARBA00023136"/>
    </source>
</evidence>
<feature type="transmembrane region" description="Helical" evidence="5">
    <location>
        <begin position="153"/>
        <end position="169"/>
    </location>
</feature>
<dbReference type="PANTHER" id="PTHR43066:SF11">
    <property type="entry name" value="PEPTIDASE S54 RHOMBOID DOMAIN-CONTAINING PROTEIN"/>
    <property type="match status" value="1"/>
</dbReference>
<feature type="transmembrane region" description="Helical" evidence="5">
    <location>
        <begin position="72"/>
        <end position="92"/>
    </location>
</feature>
<dbReference type="OrthoDB" id="9807874at2"/>
<dbReference type="GO" id="GO:0004252">
    <property type="term" value="F:serine-type endopeptidase activity"/>
    <property type="evidence" value="ECO:0007669"/>
    <property type="project" value="InterPro"/>
</dbReference>
<evidence type="ECO:0000313" key="8">
    <source>
        <dbReference type="Proteomes" id="UP000182498"/>
    </source>
</evidence>
<dbReference type="EMBL" id="FAUH01000006">
    <property type="protein sequence ID" value="CUU65710.1"/>
    <property type="molecule type" value="Genomic_DNA"/>
</dbReference>
<organism evidence="7 8">
    <name type="scientific">Corynebacterium variabile</name>
    <dbReference type="NCBI Taxonomy" id="1727"/>
    <lineage>
        <taxon>Bacteria</taxon>
        <taxon>Bacillati</taxon>
        <taxon>Actinomycetota</taxon>
        <taxon>Actinomycetes</taxon>
        <taxon>Mycobacteriales</taxon>
        <taxon>Corynebacteriaceae</taxon>
        <taxon>Corynebacterium</taxon>
    </lineage>
</organism>
<evidence type="ECO:0000259" key="6">
    <source>
        <dbReference type="Pfam" id="PF01694"/>
    </source>
</evidence>
<keyword evidence="4 5" id="KW-0472">Membrane</keyword>
<evidence type="ECO:0000256" key="3">
    <source>
        <dbReference type="ARBA" id="ARBA00022989"/>
    </source>
</evidence>
<accession>A0A0X2NLU4</accession>
<dbReference type="Gene3D" id="1.20.1540.10">
    <property type="entry name" value="Rhomboid-like"/>
    <property type="match status" value="1"/>
</dbReference>
<dbReference type="Proteomes" id="UP000182498">
    <property type="component" value="Unassembled WGS sequence"/>
</dbReference>
<feature type="transmembrane region" description="Helical" evidence="5">
    <location>
        <begin position="104"/>
        <end position="122"/>
    </location>
</feature>
<reference evidence="8" key="1">
    <citation type="submission" date="2015-11" db="EMBL/GenBank/DDBJ databases">
        <authorList>
            <person name="Dugat-Bony E."/>
        </authorList>
    </citation>
    <scope>NUCLEOTIDE SEQUENCE [LARGE SCALE GENOMIC DNA]</scope>
    <source>
        <strain evidence="8">Mu292</strain>
    </source>
</reference>
<keyword evidence="3 5" id="KW-1133">Transmembrane helix</keyword>
<dbReference type="GO" id="GO:0016020">
    <property type="term" value="C:membrane"/>
    <property type="evidence" value="ECO:0007669"/>
    <property type="project" value="UniProtKB-SubCell"/>
</dbReference>
<keyword evidence="2 5" id="KW-0812">Transmembrane</keyword>
<dbReference type="InterPro" id="IPR035952">
    <property type="entry name" value="Rhomboid-like_sf"/>
</dbReference>
<proteinExistence type="predicted"/>
<dbReference type="RefSeq" id="WP_014008598.1">
    <property type="nucleotide sequence ID" value="NZ_FAUH01000006.1"/>
</dbReference>
<dbReference type="SUPFAM" id="SSF144091">
    <property type="entry name" value="Rhomboid-like"/>
    <property type="match status" value="1"/>
</dbReference>
<keyword evidence="8" id="KW-1185">Reference proteome</keyword>
<dbReference type="AlphaFoldDB" id="A0A0X2NLU4"/>
<protein>
    <submittedName>
        <fullName evidence="7">Uncharacterized membrane protein (Homolog of Drosophila rhomboid)</fullName>
    </submittedName>
</protein>
<dbReference type="Pfam" id="PF01694">
    <property type="entry name" value="Rhomboid"/>
    <property type="match status" value="1"/>
</dbReference>
<dbReference type="PANTHER" id="PTHR43066">
    <property type="entry name" value="RHOMBOID-RELATED PROTEIN"/>
    <property type="match status" value="1"/>
</dbReference>
<evidence type="ECO:0000256" key="2">
    <source>
        <dbReference type="ARBA" id="ARBA00022692"/>
    </source>
</evidence>